<dbReference type="RefSeq" id="WP_072831921.1">
    <property type="nucleotide sequence ID" value="NZ_FQXP01000007.1"/>
</dbReference>
<dbReference type="STRING" id="1121306.SAMN02745196_02049"/>
<feature type="region of interest" description="Disordered" evidence="1">
    <location>
        <begin position="613"/>
        <end position="633"/>
    </location>
</feature>
<sequence length="661" mass="73917">MKLKSKKNKIYISFVAVVAMIGSLIGNCGTVFAEENWDSAVKKVEQVRKTDLEEEKKVTLTVEKNLDDIPQKKKVDIEILIDASGSMKEKDENMQQAKNIINKFISGVDGNYDRVGITVFKGPSVIYGKNDLEIKSETSIKTIYPLGKDLNAAMEAVNSIKAGGFTPLLDGLAKAEEDLDNNSRADADEKILIVLGDGHPNIGPERDYYYSATGNYYGEHSNYYPGSVIKNKIDELNKKLNNDEIDFEEYDRETSKLSKELGDYPGAEKKVIDTSYINTNALLKGRVYDNSKAEFYDLRYLIEQRINSIKNKGYKVYSMFLNNEQIGSSNYREFLEDTKENESLFRMMASDESKFSYAGDLAQLTKNLREVSSDIRSFNYNLKDTVEQGYSIVPGSFKCSVEGIKEIVNNNAIEWHVNNIGDRRFEVSYNIVRKIPQKLNNIPNIRAEDVTIKEGDKFDALKLVTAEDKEDGIIPSGNIKVLGKVDTNKVGKYEITYEVTDSNGAKAIKRITVTVVPKMQLINSIPIIKAEDVTIKEGDKFEALELVTAEDKEDGIIPKENIKVLGSVDTNKVGKYEITYEVVDSNGGKAIKKIIVTVDPAIKKEEGVAKVTPKKESKKKENSFVKQKDSPKTGDFGAAQYLALGLISLSSLGLGMMRKRK</sequence>
<dbReference type="InterPro" id="IPR032179">
    <property type="entry name" value="Cry22Aa_Ig-like"/>
</dbReference>
<gene>
    <name evidence="4" type="ORF">SAMN02745196_02049</name>
</gene>
<dbReference type="CDD" id="cd00198">
    <property type="entry name" value="vWFA"/>
    <property type="match status" value="1"/>
</dbReference>
<dbReference type="PROSITE" id="PS50234">
    <property type="entry name" value="VWFA"/>
    <property type="match status" value="1"/>
</dbReference>
<organism evidence="4 5">
    <name type="scientific">Clostridium collagenovorans DSM 3089</name>
    <dbReference type="NCBI Taxonomy" id="1121306"/>
    <lineage>
        <taxon>Bacteria</taxon>
        <taxon>Bacillati</taxon>
        <taxon>Bacillota</taxon>
        <taxon>Clostridia</taxon>
        <taxon>Eubacteriales</taxon>
        <taxon>Clostridiaceae</taxon>
        <taxon>Clostridium</taxon>
    </lineage>
</organism>
<dbReference type="NCBIfam" id="TIGR01167">
    <property type="entry name" value="LPXTG_anchor"/>
    <property type="match status" value="1"/>
</dbReference>
<dbReference type="InterPro" id="IPR002035">
    <property type="entry name" value="VWF_A"/>
</dbReference>
<feature type="domain" description="VWFA" evidence="3">
    <location>
        <begin position="76"/>
        <end position="207"/>
    </location>
</feature>
<evidence type="ECO:0000313" key="4">
    <source>
        <dbReference type="EMBL" id="SHH95415.1"/>
    </source>
</evidence>
<evidence type="ECO:0000256" key="1">
    <source>
        <dbReference type="SAM" id="MobiDB-lite"/>
    </source>
</evidence>
<evidence type="ECO:0000256" key="2">
    <source>
        <dbReference type="SAM" id="Phobius"/>
    </source>
</evidence>
<proteinExistence type="predicted"/>
<keyword evidence="2" id="KW-1133">Transmembrane helix</keyword>
<dbReference type="InterPro" id="IPR013783">
    <property type="entry name" value="Ig-like_fold"/>
</dbReference>
<dbReference type="Pfam" id="PF00092">
    <property type="entry name" value="VWA"/>
    <property type="match status" value="1"/>
</dbReference>
<protein>
    <submittedName>
        <fullName evidence="4">LPXTG-motif cell wall anchor domain-containing protein</fullName>
    </submittedName>
</protein>
<dbReference type="SUPFAM" id="SSF53300">
    <property type="entry name" value="vWA-like"/>
    <property type="match status" value="1"/>
</dbReference>
<keyword evidence="5" id="KW-1185">Reference proteome</keyword>
<dbReference type="SMART" id="SM00327">
    <property type="entry name" value="VWA"/>
    <property type="match status" value="1"/>
</dbReference>
<name>A0A1M5X6H4_9CLOT</name>
<dbReference type="Pfam" id="PF16403">
    <property type="entry name" value="Bact_surface_Ig-like"/>
    <property type="match status" value="2"/>
</dbReference>
<dbReference type="Gene3D" id="3.40.50.410">
    <property type="entry name" value="von Willebrand factor, type A domain"/>
    <property type="match status" value="1"/>
</dbReference>
<dbReference type="EMBL" id="FQXP01000007">
    <property type="protein sequence ID" value="SHH95415.1"/>
    <property type="molecule type" value="Genomic_DNA"/>
</dbReference>
<feature type="compositionally biased region" description="Basic and acidic residues" evidence="1">
    <location>
        <begin position="613"/>
        <end position="632"/>
    </location>
</feature>
<dbReference type="Gene3D" id="2.60.40.10">
    <property type="entry name" value="Immunoglobulins"/>
    <property type="match status" value="2"/>
</dbReference>
<dbReference type="OrthoDB" id="9812811at2"/>
<keyword evidence="2" id="KW-0812">Transmembrane</keyword>
<dbReference type="Proteomes" id="UP000184526">
    <property type="component" value="Unassembled WGS sequence"/>
</dbReference>
<feature type="transmembrane region" description="Helical" evidence="2">
    <location>
        <begin position="638"/>
        <end position="657"/>
    </location>
</feature>
<dbReference type="InterPro" id="IPR036465">
    <property type="entry name" value="vWFA_dom_sf"/>
</dbReference>
<keyword evidence="2" id="KW-0472">Membrane</keyword>
<reference evidence="4 5" key="1">
    <citation type="submission" date="2016-11" db="EMBL/GenBank/DDBJ databases">
        <authorList>
            <person name="Jaros S."/>
            <person name="Januszkiewicz K."/>
            <person name="Wedrychowicz H."/>
        </authorList>
    </citation>
    <scope>NUCLEOTIDE SEQUENCE [LARGE SCALE GENOMIC DNA]</scope>
    <source>
        <strain evidence="4 5">DSM 3089</strain>
    </source>
</reference>
<evidence type="ECO:0000313" key="5">
    <source>
        <dbReference type="Proteomes" id="UP000184526"/>
    </source>
</evidence>
<dbReference type="AlphaFoldDB" id="A0A1M5X6H4"/>
<evidence type="ECO:0000259" key="3">
    <source>
        <dbReference type="PROSITE" id="PS50234"/>
    </source>
</evidence>
<accession>A0A1M5X6H4</accession>